<proteinExistence type="predicted"/>
<dbReference type="PRINTS" id="PR01176">
    <property type="entry name" value="GABABRECEPTR"/>
</dbReference>
<feature type="transmembrane region" description="Helical" evidence="5">
    <location>
        <begin position="476"/>
        <end position="498"/>
    </location>
</feature>
<feature type="chain" id="PRO_5013587145" evidence="6">
    <location>
        <begin position="25"/>
        <end position="503"/>
    </location>
</feature>
<evidence type="ECO:0000256" key="2">
    <source>
        <dbReference type="ARBA" id="ARBA00022692"/>
    </source>
</evidence>
<keyword evidence="9" id="KW-1185">Reference proteome</keyword>
<dbReference type="GO" id="GO:0038023">
    <property type="term" value="F:signaling receptor activity"/>
    <property type="evidence" value="ECO:0007669"/>
    <property type="project" value="TreeGrafter"/>
</dbReference>
<keyword evidence="3 5" id="KW-1133">Transmembrane helix</keyword>
<dbReference type="STRING" id="307972.A0A2G8KBW4"/>
<dbReference type="EMBL" id="MRZV01000710">
    <property type="protein sequence ID" value="PIK45496.1"/>
    <property type="molecule type" value="Genomic_DNA"/>
</dbReference>
<keyword evidence="6" id="KW-0732">Signal</keyword>
<dbReference type="OrthoDB" id="60033at2759"/>
<feature type="domain" description="Receptor ligand binding region" evidence="7">
    <location>
        <begin position="70"/>
        <end position="420"/>
    </location>
</feature>
<dbReference type="GO" id="GO:0016020">
    <property type="term" value="C:membrane"/>
    <property type="evidence" value="ECO:0007669"/>
    <property type="project" value="UniProtKB-SubCell"/>
</dbReference>
<comment type="caution">
    <text evidence="8">The sequence shown here is derived from an EMBL/GenBank/DDBJ whole genome shotgun (WGS) entry which is preliminary data.</text>
</comment>
<evidence type="ECO:0000256" key="6">
    <source>
        <dbReference type="SAM" id="SignalP"/>
    </source>
</evidence>
<sequence>MGRIQFPVFTLFIVMSIFAMPSWCVNNAPAKTACPNEDGTIELGYLVAFENKDESADSTAYDLIGRVISGAMTLAIDTINNDSSLLPGYHLMFHFWNTRSEEDDVLRGVTNLWKEGVDGFIGPDVTCTIGARLAHAWNLPMIAYRCYDPEVNNKDLYSTFARTSPTARKSIRSVIALLKNFNWLHVTIVSSNRNYHRTVTKVLIEDLPKDKVEVQTSRTFKPVPILLQPEDNDTNPFQSIIESTYKKTRIYLFLGEEWEWMGFMQAAETEGLLDKGEYLVVALNFVTFKDKWAKDGLPWFYLAPDKAKSYMRHTLWLFNTEVINPNYDEFTDKATELVQNQPFNVSFGGLDLDVPIEAAFLYDAVMLYALALNTTLSDGECARNGTAVMNNMFNRTYESITGLQRHIDINGDSSASVSVYGIFQENLLERIGTFHDDETFETLPSKDITWFSGRKPLAVPVCGFDNEFCQRNWIPIYIGLTVFFLVLIAVLCLSLTILQELEI</sequence>
<dbReference type="Proteomes" id="UP000230750">
    <property type="component" value="Unassembled WGS sequence"/>
</dbReference>
<evidence type="ECO:0000259" key="7">
    <source>
        <dbReference type="Pfam" id="PF01094"/>
    </source>
</evidence>
<evidence type="ECO:0000313" key="9">
    <source>
        <dbReference type="Proteomes" id="UP000230750"/>
    </source>
</evidence>
<gene>
    <name evidence="8" type="ORF">BSL78_17641</name>
</gene>
<evidence type="ECO:0000313" key="8">
    <source>
        <dbReference type="EMBL" id="PIK45496.1"/>
    </source>
</evidence>
<feature type="signal peptide" evidence="6">
    <location>
        <begin position="1"/>
        <end position="24"/>
    </location>
</feature>
<comment type="subcellular location">
    <subcellularLocation>
        <location evidence="1">Membrane</location>
    </subcellularLocation>
</comment>
<dbReference type="PANTHER" id="PTHR44755:SF8">
    <property type="entry name" value="RECEPTOR LIGAND BINDING REGION DOMAIN-CONTAINING PROTEIN"/>
    <property type="match status" value="1"/>
</dbReference>
<dbReference type="InterPro" id="IPR028082">
    <property type="entry name" value="Peripla_BP_I"/>
</dbReference>
<dbReference type="InterPro" id="IPR001828">
    <property type="entry name" value="ANF_lig-bd_rcpt"/>
</dbReference>
<dbReference type="GO" id="GO:0007165">
    <property type="term" value="P:signal transduction"/>
    <property type="evidence" value="ECO:0007669"/>
    <property type="project" value="TreeGrafter"/>
</dbReference>
<evidence type="ECO:0000256" key="5">
    <source>
        <dbReference type="SAM" id="Phobius"/>
    </source>
</evidence>
<keyword evidence="8" id="KW-0675">Receptor</keyword>
<protein>
    <submittedName>
        <fullName evidence="8">Putative speract receptor</fullName>
    </submittedName>
</protein>
<dbReference type="CDD" id="cd06370">
    <property type="entry name" value="PBP1_SAP_GC-like"/>
    <property type="match status" value="1"/>
</dbReference>
<dbReference type="InterPro" id="IPR052612">
    <property type="entry name" value="ANP_Clearance_Receptor"/>
</dbReference>
<evidence type="ECO:0000256" key="3">
    <source>
        <dbReference type="ARBA" id="ARBA00022989"/>
    </source>
</evidence>
<keyword evidence="4 5" id="KW-0472">Membrane</keyword>
<dbReference type="PANTHER" id="PTHR44755">
    <property type="entry name" value="NATRIURETIC PEPTIDE RECEPTOR 3-RELATED"/>
    <property type="match status" value="1"/>
</dbReference>
<evidence type="ECO:0000256" key="1">
    <source>
        <dbReference type="ARBA" id="ARBA00004370"/>
    </source>
</evidence>
<evidence type="ECO:0000256" key="4">
    <source>
        <dbReference type="ARBA" id="ARBA00023136"/>
    </source>
</evidence>
<dbReference type="PRINTS" id="PR01177">
    <property type="entry name" value="GABAB1RECPTR"/>
</dbReference>
<reference evidence="8 9" key="1">
    <citation type="journal article" date="2017" name="PLoS Biol.">
        <title>The sea cucumber genome provides insights into morphological evolution and visceral regeneration.</title>
        <authorList>
            <person name="Zhang X."/>
            <person name="Sun L."/>
            <person name="Yuan J."/>
            <person name="Sun Y."/>
            <person name="Gao Y."/>
            <person name="Zhang L."/>
            <person name="Li S."/>
            <person name="Dai H."/>
            <person name="Hamel J.F."/>
            <person name="Liu C."/>
            <person name="Yu Y."/>
            <person name="Liu S."/>
            <person name="Lin W."/>
            <person name="Guo K."/>
            <person name="Jin S."/>
            <person name="Xu P."/>
            <person name="Storey K.B."/>
            <person name="Huan P."/>
            <person name="Zhang T."/>
            <person name="Zhou Y."/>
            <person name="Zhang J."/>
            <person name="Lin C."/>
            <person name="Li X."/>
            <person name="Xing L."/>
            <person name="Huo D."/>
            <person name="Sun M."/>
            <person name="Wang L."/>
            <person name="Mercier A."/>
            <person name="Li F."/>
            <person name="Yang H."/>
            <person name="Xiang J."/>
        </authorList>
    </citation>
    <scope>NUCLEOTIDE SEQUENCE [LARGE SCALE GENOMIC DNA]</scope>
    <source>
        <strain evidence="8">Shaxun</strain>
        <tissue evidence="8">Muscle</tissue>
    </source>
</reference>
<dbReference type="Gene3D" id="3.40.50.2300">
    <property type="match status" value="2"/>
</dbReference>
<name>A0A2G8KBW4_STIJA</name>
<dbReference type="SUPFAM" id="SSF53822">
    <property type="entry name" value="Periplasmic binding protein-like I"/>
    <property type="match status" value="1"/>
</dbReference>
<dbReference type="GO" id="GO:0017046">
    <property type="term" value="F:peptide hormone binding"/>
    <property type="evidence" value="ECO:0007669"/>
    <property type="project" value="TreeGrafter"/>
</dbReference>
<dbReference type="Pfam" id="PF01094">
    <property type="entry name" value="ANF_receptor"/>
    <property type="match status" value="1"/>
</dbReference>
<dbReference type="AlphaFoldDB" id="A0A2G8KBW4"/>
<organism evidence="8 9">
    <name type="scientific">Stichopus japonicus</name>
    <name type="common">Sea cucumber</name>
    <dbReference type="NCBI Taxonomy" id="307972"/>
    <lineage>
        <taxon>Eukaryota</taxon>
        <taxon>Metazoa</taxon>
        <taxon>Echinodermata</taxon>
        <taxon>Eleutherozoa</taxon>
        <taxon>Echinozoa</taxon>
        <taxon>Holothuroidea</taxon>
        <taxon>Aspidochirotacea</taxon>
        <taxon>Aspidochirotida</taxon>
        <taxon>Stichopodidae</taxon>
        <taxon>Apostichopus</taxon>
    </lineage>
</organism>
<keyword evidence="2 5" id="KW-0812">Transmembrane</keyword>
<accession>A0A2G8KBW4</accession>